<dbReference type="EMBL" id="DMAN01000131">
    <property type="protein sequence ID" value="HAE26707.1"/>
    <property type="molecule type" value="Genomic_DNA"/>
</dbReference>
<evidence type="ECO:0000313" key="1">
    <source>
        <dbReference type="EMBL" id="HAE26707.1"/>
    </source>
</evidence>
<reference evidence="1 2" key="1">
    <citation type="journal article" date="2018" name="Nat. Biotechnol.">
        <title>A standardized bacterial taxonomy based on genome phylogeny substantially revises the tree of life.</title>
        <authorList>
            <person name="Parks D.H."/>
            <person name="Chuvochina M."/>
            <person name="Waite D.W."/>
            <person name="Rinke C."/>
            <person name="Skarshewski A."/>
            <person name="Chaumeil P.A."/>
            <person name="Hugenholtz P."/>
        </authorList>
    </citation>
    <scope>NUCLEOTIDE SEQUENCE [LARGE SCALE GENOMIC DNA]</scope>
    <source>
        <strain evidence="1">UBA8733</strain>
    </source>
</reference>
<proteinExistence type="predicted"/>
<name>A0A3B9GW73_9PROT</name>
<dbReference type="Proteomes" id="UP000259610">
    <property type="component" value="Unassembled WGS sequence"/>
</dbReference>
<sequence>MLDFEPAVLVHDRLFLMTNTLTANDKKLIKYFQYIHDLEQAHSALIFLSDIDADQYQDKSYRRRFMCYDTAFVVCYARPFLRQKGDGFPQMSAKAVGLELSNDERMLHDKIIKGRHKRVAHGDIEATALKVSGALVERNDEKYHLPIPTYDEPLLTHVWGLEDITKLTRKWLRAVANWASDRVQIDGGIDVLVSPKVDIL</sequence>
<gene>
    <name evidence="1" type="ORF">DCG58_06075</name>
</gene>
<accession>A0A3B9GW73</accession>
<dbReference type="AlphaFoldDB" id="A0A3B9GW73"/>
<evidence type="ECO:0000313" key="2">
    <source>
        <dbReference type="Proteomes" id="UP000259610"/>
    </source>
</evidence>
<dbReference type="RefSeq" id="WP_272987731.1">
    <property type="nucleotide sequence ID" value="NZ_CAJWRG010000022.1"/>
</dbReference>
<protein>
    <recommendedName>
        <fullName evidence="3">HEPN AbiU2-like domain-containing protein</fullName>
    </recommendedName>
</protein>
<organism evidence="1 2">
    <name type="scientific">Hyphomonas adhaerens</name>
    <dbReference type="NCBI Taxonomy" id="81029"/>
    <lineage>
        <taxon>Bacteria</taxon>
        <taxon>Pseudomonadati</taxon>
        <taxon>Pseudomonadota</taxon>
        <taxon>Alphaproteobacteria</taxon>
        <taxon>Hyphomonadales</taxon>
        <taxon>Hyphomonadaceae</taxon>
        <taxon>Hyphomonas</taxon>
    </lineage>
</organism>
<comment type="caution">
    <text evidence="1">The sequence shown here is derived from an EMBL/GenBank/DDBJ whole genome shotgun (WGS) entry which is preliminary data.</text>
</comment>
<evidence type="ECO:0008006" key="3">
    <source>
        <dbReference type="Google" id="ProtNLM"/>
    </source>
</evidence>